<name>A0A7C8NAM8_ORBOL</name>
<proteinExistence type="predicted"/>
<feature type="region of interest" description="Disordered" evidence="1">
    <location>
        <begin position="301"/>
        <end position="323"/>
    </location>
</feature>
<dbReference type="AlphaFoldDB" id="A0A7C8NAM8"/>
<dbReference type="SUPFAM" id="SSF54928">
    <property type="entry name" value="RNA-binding domain, RBD"/>
    <property type="match status" value="1"/>
</dbReference>
<gene>
    <name evidence="2" type="ORF">TWF102_003420</name>
</gene>
<evidence type="ECO:0008006" key="4">
    <source>
        <dbReference type="Google" id="ProtNLM"/>
    </source>
</evidence>
<evidence type="ECO:0000256" key="1">
    <source>
        <dbReference type="SAM" id="MobiDB-lite"/>
    </source>
</evidence>
<dbReference type="GO" id="GO:0003676">
    <property type="term" value="F:nucleic acid binding"/>
    <property type="evidence" value="ECO:0007669"/>
    <property type="project" value="InterPro"/>
</dbReference>
<accession>A0A7C8NAM8</accession>
<evidence type="ECO:0000313" key="3">
    <source>
        <dbReference type="Proteomes" id="UP000475325"/>
    </source>
</evidence>
<sequence length="323" mass="34256">MAKTKEKDLDKMLQADRKKRANQSGKGANGKGVVAIPTGPRAGIQKRKNVPQPPASLNGKWTHDLHASVSNTREPRPTKVSKSADATNGAKAPVVISQKVAKKLASNRLFEALHGAGDAGKPTASDLGVNIRGAAKPKNINGGITIKGSAGPFAVQGSNFAPGTTASDIRSILEKFGLSPINCGILSANPTVIAEFLFETREEAERCVEMFNNKLGDSKYNPSTQQVSRVLNLNVIDRLLHFMLKDTPQLPIPTKPRGNLQTQAQPIVQQIPTGPKGGASHVVIDGKYGFSAPRNAGSGLYSDAMVASGSRRQTRGRNQGSTR</sequence>
<organism evidence="2 3">
    <name type="scientific">Orbilia oligospora</name>
    <name type="common">Nematode-trapping fungus</name>
    <name type="synonym">Arthrobotrys oligospora</name>
    <dbReference type="NCBI Taxonomy" id="2813651"/>
    <lineage>
        <taxon>Eukaryota</taxon>
        <taxon>Fungi</taxon>
        <taxon>Dikarya</taxon>
        <taxon>Ascomycota</taxon>
        <taxon>Pezizomycotina</taxon>
        <taxon>Orbiliomycetes</taxon>
        <taxon>Orbiliales</taxon>
        <taxon>Orbiliaceae</taxon>
        <taxon>Orbilia</taxon>
    </lineage>
</organism>
<feature type="region of interest" description="Disordered" evidence="1">
    <location>
        <begin position="67"/>
        <end position="86"/>
    </location>
</feature>
<reference evidence="2 3" key="1">
    <citation type="submission" date="2019-06" db="EMBL/GenBank/DDBJ databases">
        <authorList>
            <person name="Palmer J.M."/>
        </authorList>
    </citation>
    <scope>NUCLEOTIDE SEQUENCE [LARGE SCALE GENOMIC DNA]</scope>
    <source>
        <strain evidence="2 3">TWF102</strain>
    </source>
</reference>
<dbReference type="Proteomes" id="UP000475325">
    <property type="component" value="Unassembled WGS sequence"/>
</dbReference>
<dbReference type="InterPro" id="IPR035979">
    <property type="entry name" value="RBD_domain_sf"/>
</dbReference>
<dbReference type="EMBL" id="WIQW01000017">
    <property type="protein sequence ID" value="KAF3104043.1"/>
    <property type="molecule type" value="Genomic_DNA"/>
</dbReference>
<feature type="region of interest" description="Disordered" evidence="1">
    <location>
        <begin position="1"/>
        <end position="62"/>
    </location>
</feature>
<feature type="compositionally biased region" description="Basic and acidic residues" evidence="1">
    <location>
        <begin position="1"/>
        <end position="16"/>
    </location>
</feature>
<dbReference type="CDD" id="cd00590">
    <property type="entry name" value="RRM_SF"/>
    <property type="match status" value="1"/>
</dbReference>
<protein>
    <recommendedName>
        <fullName evidence="4">RRM domain-containing protein</fullName>
    </recommendedName>
</protein>
<evidence type="ECO:0000313" key="2">
    <source>
        <dbReference type="EMBL" id="KAF3104043.1"/>
    </source>
</evidence>
<comment type="caution">
    <text evidence="2">The sequence shown here is derived from an EMBL/GenBank/DDBJ whole genome shotgun (WGS) entry which is preliminary data.</text>
</comment>